<dbReference type="InterPro" id="IPR001387">
    <property type="entry name" value="Cro/C1-type_HTH"/>
</dbReference>
<evidence type="ECO:0000259" key="6">
    <source>
        <dbReference type="Pfam" id="PF13443"/>
    </source>
</evidence>
<dbReference type="RefSeq" id="WP_132709589.1">
    <property type="nucleotide sequence ID" value="NZ_NRRX01000125.1"/>
</dbReference>
<evidence type="ECO:0000259" key="5">
    <source>
        <dbReference type="Pfam" id="PF00717"/>
    </source>
</evidence>
<dbReference type="Pfam" id="PF00717">
    <property type="entry name" value="Peptidase_S24"/>
    <property type="match status" value="1"/>
</dbReference>
<dbReference type="OrthoDB" id="528805at2"/>
<keyword evidence="2" id="KW-0238">DNA-binding</keyword>
<evidence type="ECO:0000256" key="4">
    <source>
        <dbReference type="SAM" id="MobiDB-lite"/>
    </source>
</evidence>
<keyword evidence="8" id="KW-1185">Reference proteome</keyword>
<protein>
    <submittedName>
        <fullName evidence="7">Phage repressor protein C with HTH and peptisase S24 domain</fullName>
    </submittedName>
</protein>
<name>A0A4R2P4L8_RHOSA</name>
<organism evidence="7 8">
    <name type="scientific">Rhodothalassium salexigens DSM 2132</name>
    <dbReference type="NCBI Taxonomy" id="1188247"/>
    <lineage>
        <taxon>Bacteria</taxon>
        <taxon>Pseudomonadati</taxon>
        <taxon>Pseudomonadota</taxon>
        <taxon>Alphaproteobacteria</taxon>
        <taxon>Rhodothalassiales</taxon>
        <taxon>Rhodothalassiaceae</taxon>
        <taxon>Rhodothalassium</taxon>
    </lineage>
</organism>
<feature type="domain" description="Peptidase S24/S26A/S26B/S26C" evidence="5">
    <location>
        <begin position="162"/>
        <end position="280"/>
    </location>
</feature>
<evidence type="ECO:0000313" key="8">
    <source>
        <dbReference type="Proteomes" id="UP000295399"/>
    </source>
</evidence>
<dbReference type="EMBL" id="SLXO01000018">
    <property type="protein sequence ID" value="TCP29702.1"/>
    <property type="molecule type" value="Genomic_DNA"/>
</dbReference>
<evidence type="ECO:0000256" key="1">
    <source>
        <dbReference type="ARBA" id="ARBA00023015"/>
    </source>
</evidence>
<evidence type="ECO:0000256" key="3">
    <source>
        <dbReference type="ARBA" id="ARBA00023163"/>
    </source>
</evidence>
<dbReference type="PANTHER" id="PTHR40661:SF3">
    <property type="entry name" value="FELS-1 PROPHAGE TRANSCRIPTIONAL REGULATOR"/>
    <property type="match status" value="1"/>
</dbReference>
<dbReference type="InterPro" id="IPR036286">
    <property type="entry name" value="LexA/Signal_pep-like_sf"/>
</dbReference>
<dbReference type="AlphaFoldDB" id="A0A4R2P4L8"/>
<accession>A0A4R2P4L8</accession>
<gene>
    <name evidence="7" type="ORF">EV659_11812</name>
</gene>
<keyword evidence="1" id="KW-0805">Transcription regulation</keyword>
<feature type="domain" description="HTH cro/C1-type" evidence="6">
    <location>
        <begin position="74"/>
        <end position="129"/>
    </location>
</feature>
<dbReference type="InParanoid" id="A0A4R2P4L8"/>
<dbReference type="Gene3D" id="2.10.109.10">
    <property type="entry name" value="Umud Fragment, subunit A"/>
    <property type="match status" value="1"/>
</dbReference>
<evidence type="ECO:0000313" key="7">
    <source>
        <dbReference type="EMBL" id="TCP29702.1"/>
    </source>
</evidence>
<feature type="region of interest" description="Disordered" evidence="4">
    <location>
        <begin position="1"/>
        <end position="41"/>
    </location>
</feature>
<dbReference type="GO" id="GO:0003677">
    <property type="term" value="F:DNA binding"/>
    <property type="evidence" value="ECO:0007669"/>
    <property type="project" value="UniProtKB-KW"/>
</dbReference>
<dbReference type="CDD" id="cd06529">
    <property type="entry name" value="S24_LexA-like"/>
    <property type="match status" value="1"/>
</dbReference>
<dbReference type="InterPro" id="IPR039418">
    <property type="entry name" value="LexA-like"/>
</dbReference>
<dbReference type="InterPro" id="IPR015927">
    <property type="entry name" value="Peptidase_S24_S26A/B/C"/>
</dbReference>
<keyword evidence="3" id="KW-0804">Transcription</keyword>
<evidence type="ECO:0000256" key="2">
    <source>
        <dbReference type="ARBA" id="ARBA00023125"/>
    </source>
</evidence>
<dbReference type="Proteomes" id="UP000295399">
    <property type="component" value="Unassembled WGS sequence"/>
</dbReference>
<feature type="compositionally biased region" description="Polar residues" evidence="4">
    <location>
        <begin position="1"/>
        <end position="21"/>
    </location>
</feature>
<dbReference type="InterPro" id="IPR010982">
    <property type="entry name" value="Lambda_DNA-bd_dom_sf"/>
</dbReference>
<dbReference type="SUPFAM" id="SSF51306">
    <property type="entry name" value="LexA/Signal peptidase"/>
    <property type="match status" value="1"/>
</dbReference>
<dbReference type="Gene3D" id="1.10.260.40">
    <property type="entry name" value="lambda repressor-like DNA-binding domains"/>
    <property type="match status" value="1"/>
</dbReference>
<comment type="caution">
    <text evidence="7">The sequence shown here is derived from an EMBL/GenBank/DDBJ whole genome shotgun (WGS) entry which is preliminary data.</text>
</comment>
<dbReference type="PANTHER" id="PTHR40661">
    <property type="match status" value="1"/>
</dbReference>
<proteinExistence type="predicted"/>
<dbReference type="SUPFAM" id="SSF47413">
    <property type="entry name" value="lambda repressor-like DNA-binding domains"/>
    <property type="match status" value="1"/>
</dbReference>
<dbReference type="Pfam" id="PF13443">
    <property type="entry name" value="HTH_26"/>
    <property type="match status" value="1"/>
</dbReference>
<reference evidence="7 8" key="1">
    <citation type="submission" date="2019-03" db="EMBL/GenBank/DDBJ databases">
        <title>Genomic Encyclopedia of Type Strains, Phase IV (KMG-IV): sequencing the most valuable type-strain genomes for metagenomic binning, comparative biology and taxonomic classification.</title>
        <authorList>
            <person name="Goeker M."/>
        </authorList>
    </citation>
    <scope>NUCLEOTIDE SEQUENCE [LARGE SCALE GENOMIC DNA]</scope>
    <source>
        <strain evidence="7 8">DSM 2132</strain>
    </source>
</reference>
<sequence>MHARFTSETSTGPPTKGSKGTNARDGEINSHAPTIPHFNAHSRKIRITMRSQLNATQRILGDMTLEAERLRAALERYMKAYGLNKSAWARAAGIRESTLRNFLKGDSQSLTYTTLAKLAAAAEDSIGNLIGEANAGPPPSPPTPDMVPAEYVSIPKLESYLGAGNGGPTTDTISATTLFPRALIEDELRAKPSDIVAMQILGDSMSPMLEHGDQVLIDMRMKDPAQPGAFAIRMGDSFMARIIEPIYGSDPPAILLRPRNAFYQDAQDLFENVAILGRIVWFGRRL</sequence>